<comment type="caution">
    <text evidence="1">The sequence shown here is derived from an EMBL/GenBank/DDBJ whole genome shotgun (WGS) entry which is preliminary data.</text>
</comment>
<protein>
    <recommendedName>
        <fullName evidence="3">Calmodulin</fullName>
    </recommendedName>
</protein>
<evidence type="ECO:0008006" key="3">
    <source>
        <dbReference type="Google" id="ProtNLM"/>
    </source>
</evidence>
<organism evidence="1 2">
    <name type="scientific">Prorocentrum cordatum</name>
    <dbReference type="NCBI Taxonomy" id="2364126"/>
    <lineage>
        <taxon>Eukaryota</taxon>
        <taxon>Sar</taxon>
        <taxon>Alveolata</taxon>
        <taxon>Dinophyceae</taxon>
        <taxon>Prorocentrales</taxon>
        <taxon>Prorocentraceae</taxon>
        <taxon>Prorocentrum</taxon>
    </lineage>
</organism>
<dbReference type="SUPFAM" id="SSF47473">
    <property type="entry name" value="EF-hand"/>
    <property type="match status" value="1"/>
</dbReference>
<keyword evidence="2" id="KW-1185">Reference proteome</keyword>
<dbReference type="InterPro" id="IPR011992">
    <property type="entry name" value="EF-hand-dom_pair"/>
</dbReference>
<gene>
    <name evidence="1" type="ORF">PCOR1329_LOCUS32002</name>
</gene>
<reference evidence="1" key="1">
    <citation type="submission" date="2023-10" db="EMBL/GenBank/DDBJ databases">
        <authorList>
            <person name="Chen Y."/>
            <person name="Shah S."/>
            <person name="Dougan E. K."/>
            <person name="Thang M."/>
            <person name="Chan C."/>
        </authorList>
    </citation>
    <scope>NUCLEOTIDE SEQUENCE [LARGE SCALE GENOMIC DNA]</scope>
</reference>
<proteinExistence type="predicted"/>
<accession>A0ABN9SRL9</accession>
<name>A0ABN9SRL9_9DINO</name>
<evidence type="ECO:0000313" key="2">
    <source>
        <dbReference type="Proteomes" id="UP001189429"/>
    </source>
</evidence>
<dbReference type="Proteomes" id="UP001189429">
    <property type="component" value="Unassembled WGS sequence"/>
</dbReference>
<dbReference type="EMBL" id="CAUYUJ010012803">
    <property type="protein sequence ID" value="CAK0834625.1"/>
    <property type="molecule type" value="Genomic_DNA"/>
</dbReference>
<sequence>MQMRVKEPEIGTYFNQLGVDPDQLSKFFRLLDSDKCGTTNSEEFVFGCLTLHSEAKRTDVAVLKEFMWMHEAPEILIKQLRHSTFSSCFPSCLTPPARIEVEGGGRPQSAWRA</sequence>
<evidence type="ECO:0000313" key="1">
    <source>
        <dbReference type="EMBL" id="CAK0834625.1"/>
    </source>
</evidence>